<dbReference type="EMBL" id="FZNR01000001">
    <property type="protein sequence ID" value="SNR28172.1"/>
    <property type="molecule type" value="Genomic_DNA"/>
</dbReference>
<organism evidence="1 2">
    <name type="scientific">Actinoplanes regularis</name>
    <dbReference type="NCBI Taxonomy" id="52697"/>
    <lineage>
        <taxon>Bacteria</taxon>
        <taxon>Bacillati</taxon>
        <taxon>Actinomycetota</taxon>
        <taxon>Actinomycetes</taxon>
        <taxon>Micromonosporales</taxon>
        <taxon>Micromonosporaceae</taxon>
        <taxon>Actinoplanes</taxon>
    </lineage>
</organism>
<dbReference type="InterPro" id="IPR029083">
    <property type="entry name" value="Imm32"/>
</dbReference>
<dbReference type="AlphaFoldDB" id="A0A238V0V5"/>
<keyword evidence="2" id="KW-1185">Reference proteome</keyword>
<reference evidence="1 2" key="1">
    <citation type="submission" date="2017-06" db="EMBL/GenBank/DDBJ databases">
        <authorList>
            <person name="Kim H.J."/>
            <person name="Triplett B.A."/>
        </authorList>
    </citation>
    <scope>NUCLEOTIDE SEQUENCE [LARGE SCALE GENOMIC DNA]</scope>
    <source>
        <strain evidence="1 2">DSM 43151</strain>
    </source>
</reference>
<protein>
    <submittedName>
        <fullName evidence="1">Uncharacterized protein</fullName>
    </submittedName>
</protein>
<dbReference type="RefSeq" id="WP_089291284.1">
    <property type="nucleotide sequence ID" value="NZ_BOMU01000006.1"/>
</dbReference>
<dbReference type="Pfam" id="PF15566">
    <property type="entry name" value="Imm32"/>
    <property type="match status" value="1"/>
</dbReference>
<accession>A0A238V0V5</accession>
<dbReference type="OrthoDB" id="3383277at2"/>
<dbReference type="Proteomes" id="UP000198415">
    <property type="component" value="Unassembled WGS sequence"/>
</dbReference>
<proteinExistence type="predicted"/>
<evidence type="ECO:0000313" key="1">
    <source>
        <dbReference type="EMBL" id="SNR28172.1"/>
    </source>
</evidence>
<gene>
    <name evidence="1" type="ORF">SAMN06264365_101514</name>
</gene>
<name>A0A238V0V5_9ACTN</name>
<sequence length="125" mass="13407">MRVSVGDKTGEIELCGTSSELAGLAERLLSGEGSVALATEGDPSPYSRFLSSLRFVPEAAPVVIRWIVESDSLEIRGGGAHLELFASNLKDFAEEAAPSDHTHVEYCDRGYLAEESEALVVTFCD</sequence>
<evidence type="ECO:0000313" key="2">
    <source>
        <dbReference type="Proteomes" id="UP000198415"/>
    </source>
</evidence>